<feature type="transmembrane region" description="Helical" evidence="1">
    <location>
        <begin position="162"/>
        <end position="186"/>
    </location>
</feature>
<protein>
    <submittedName>
        <fullName evidence="2">Cytochrome c-type biogenesis protein</fullName>
    </submittedName>
</protein>
<sequence length="279" mass="28505">MSAVAILAEGGNSLTHTVFAGPVLLAVPIALLAGLVSFASPCVLPLVPGYIGYVSSLATAQASSPPHDPAAAMAAVGAGASSEIKRPARWRVVAGVLLFIAGFTAVFVALGVFFGTIGQFLLRWDSVIERVLGVVIIVMGLAFWGLIPALERDRPVRITARAGLWGAPVLGIAFGLGWTPCLGPTLTAINALALDGGSGTRGAILATAYCLGLGIPFVIVAFSMSSSAAVMGFLRRHRRAVMAVGAGLLILLGAAMATGLWGFLASRAQGWVSGFELPL</sequence>
<gene>
    <name evidence="2" type="ORF">FB389_1651</name>
</gene>
<keyword evidence="1" id="KW-0472">Membrane</keyword>
<organism evidence="2 3">
    <name type="scientific">Rarobacter incanus</name>
    <dbReference type="NCBI Taxonomy" id="153494"/>
    <lineage>
        <taxon>Bacteria</taxon>
        <taxon>Bacillati</taxon>
        <taxon>Actinomycetota</taxon>
        <taxon>Actinomycetes</taxon>
        <taxon>Micrococcales</taxon>
        <taxon>Rarobacteraceae</taxon>
        <taxon>Rarobacter</taxon>
    </lineage>
</organism>
<dbReference type="Proteomes" id="UP000316181">
    <property type="component" value="Unassembled WGS sequence"/>
</dbReference>
<dbReference type="OrthoDB" id="9803065at2"/>
<proteinExistence type="predicted"/>
<feature type="transmembrane region" description="Helical" evidence="1">
    <location>
        <begin position="92"/>
        <end position="118"/>
    </location>
</feature>
<feature type="transmembrane region" description="Helical" evidence="1">
    <location>
        <begin position="130"/>
        <end position="150"/>
    </location>
</feature>
<keyword evidence="1" id="KW-1133">Transmembrane helix</keyword>
<name>A0A542SQS8_9MICO</name>
<keyword evidence="1" id="KW-0812">Transmembrane</keyword>
<dbReference type="PANTHER" id="PTHR31272">
    <property type="entry name" value="CYTOCHROME C-TYPE BIOGENESIS PROTEIN HI_1454-RELATED"/>
    <property type="match status" value="1"/>
</dbReference>
<dbReference type="InterPro" id="IPR051790">
    <property type="entry name" value="Cytochrome_c-biogenesis_DsbD"/>
</dbReference>
<dbReference type="AlphaFoldDB" id="A0A542SQS8"/>
<accession>A0A542SQS8</accession>
<evidence type="ECO:0000256" key="1">
    <source>
        <dbReference type="SAM" id="Phobius"/>
    </source>
</evidence>
<evidence type="ECO:0000313" key="3">
    <source>
        <dbReference type="Proteomes" id="UP000316181"/>
    </source>
</evidence>
<dbReference type="PANTHER" id="PTHR31272:SF4">
    <property type="entry name" value="CYTOCHROME C-TYPE BIOGENESIS PROTEIN HI_1454-RELATED"/>
    <property type="match status" value="1"/>
</dbReference>
<evidence type="ECO:0000313" key="2">
    <source>
        <dbReference type="EMBL" id="TQK76948.1"/>
    </source>
</evidence>
<dbReference type="EMBL" id="VFNV01000001">
    <property type="protein sequence ID" value="TQK76948.1"/>
    <property type="molecule type" value="Genomic_DNA"/>
</dbReference>
<comment type="caution">
    <text evidence="2">The sequence shown here is derived from an EMBL/GenBank/DDBJ whole genome shotgun (WGS) entry which is preliminary data.</text>
</comment>
<feature type="transmembrane region" description="Helical" evidence="1">
    <location>
        <begin position="241"/>
        <end position="264"/>
    </location>
</feature>
<reference evidence="2 3" key="1">
    <citation type="submission" date="2019-06" db="EMBL/GenBank/DDBJ databases">
        <title>Sequencing the genomes of 1000 actinobacteria strains.</title>
        <authorList>
            <person name="Klenk H.-P."/>
        </authorList>
    </citation>
    <scope>NUCLEOTIDE SEQUENCE [LARGE SCALE GENOMIC DNA]</scope>
    <source>
        <strain evidence="2 3">DSM 10596</strain>
    </source>
</reference>
<dbReference type="RefSeq" id="WP_142112568.1">
    <property type="nucleotide sequence ID" value="NZ_BAAATB010000004.1"/>
</dbReference>
<feature type="transmembrane region" description="Helical" evidence="1">
    <location>
        <begin position="206"/>
        <end position="234"/>
    </location>
</feature>
<feature type="transmembrane region" description="Helical" evidence="1">
    <location>
        <begin position="23"/>
        <end position="47"/>
    </location>
</feature>
<keyword evidence="3" id="KW-1185">Reference proteome</keyword>